<keyword evidence="1" id="KW-1133">Transmembrane helix</keyword>
<keyword evidence="1" id="KW-0472">Membrane</keyword>
<reference evidence="2 3" key="1">
    <citation type="submission" date="2023-08" db="EMBL/GenBank/DDBJ databases">
        <title>Pleionea litopenaei sp. nov., isolated from stomach of juvenile Litopenaeus vannamei.</title>
        <authorList>
            <person name="Rho A.M."/>
            <person name="Hwang C.Y."/>
        </authorList>
    </citation>
    <scope>NUCLEOTIDE SEQUENCE [LARGE SCALE GENOMIC DNA]</scope>
    <source>
        <strain evidence="2 3">HL-JVS1</strain>
    </source>
</reference>
<dbReference type="NCBIfam" id="NF041043">
    <property type="entry name" value="BPSS1780_fam"/>
    <property type="match status" value="1"/>
</dbReference>
<gene>
    <name evidence="2" type="ORF">Q9312_17040</name>
</gene>
<accession>A0AA51RSZ1</accession>
<proteinExistence type="predicted"/>
<evidence type="ECO:0000313" key="2">
    <source>
        <dbReference type="EMBL" id="WMS86924.1"/>
    </source>
</evidence>
<evidence type="ECO:0000256" key="1">
    <source>
        <dbReference type="SAM" id="Phobius"/>
    </source>
</evidence>
<feature type="transmembrane region" description="Helical" evidence="1">
    <location>
        <begin position="162"/>
        <end position="185"/>
    </location>
</feature>
<dbReference type="AlphaFoldDB" id="A0AA51RSZ1"/>
<dbReference type="Proteomes" id="UP001239782">
    <property type="component" value="Chromosome"/>
</dbReference>
<dbReference type="RefSeq" id="WP_309202060.1">
    <property type="nucleotide sequence ID" value="NZ_CP133548.1"/>
</dbReference>
<feature type="transmembrane region" description="Helical" evidence="1">
    <location>
        <begin position="215"/>
        <end position="240"/>
    </location>
</feature>
<feature type="transmembrane region" description="Helical" evidence="1">
    <location>
        <begin position="53"/>
        <end position="73"/>
    </location>
</feature>
<feature type="transmembrane region" description="Helical" evidence="1">
    <location>
        <begin position="79"/>
        <end position="96"/>
    </location>
</feature>
<evidence type="ECO:0000313" key="3">
    <source>
        <dbReference type="Proteomes" id="UP001239782"/>
    </source>
</evidence>
<sequence>MSDLSPYQAPESELSENTFQANSEILVNKVPVMRGAYWFFDGFNRFFRNPFRWTALGAFNFLLFLGMVIIAIIPILGSFVPTLLYPVIIAGFMRAAQNQTRQEMRATDIFYGFQHQTGQLFINGALYLAMTIGAMIITFIIMLVLGFSAFSMIEGSSNSTMMLLGLLMVLIFMALWLPIMMAIWFSPALIALNNQEGTTAIALSFKGCLRNFWPYMIYSITALVFTVGLIAIIMLFVWAVSSGSMSFDAIPDGLKVGGGIFLGLFSFFCGGPIFFAGVYSAYTDIYSTAEQGD</sequence>
<organism evidence="2 3">
    <name type="scientific">Pleionea litopenaei</name>
    <dbReference type="NCBI Taxonomy" id="3070815"/>
    <lineage>
        <taxon>Bacteria</taxon>
        <taxon>Pseudomonadati</taxon>
        <taxon>Pseudomonadota</taxon>
        <taxon>Gammaproteobacteria</taxon>
        <taxon>Oceanospirillales</taxon>
        <taxon>Pleioneaceae</taxon>
        <taxon>Pleionea</taxon>
    </lineage>
</organism>
<protein>
    <submittedName>
        <fullName evidence="2">BPSS1780 family membrane protein</fullName>
    </submittedName>
</protein>
<keyword evidence="1" id="KW-0812">Transmembrane</keyword>
<feature type="transmembrane region" description="Helical" evidence="1">
    <location>
        <begin position="260"/>
        <end position="282"/>
    </location>
</feature>
<dbReference type="KEGG" id="plei:Q9312_17040"/>
<name>A0AA51RSZ1_9GAMM</name>
<feature type="transmembrane region" description="Helical" evidence="1">
    <location>
        <begin position="125"/>
        <end position="150"/>
    </location>
</feature>
<keyword evidence="3" id="KW-1185">Reference proteome</keyword>
<dbReference type="InterPro" id="IPR047798">
    <property type="entry name" value="BPSS1780-like"/>
</dbReference>
<dbReference type="EMBL" id="CP133548">
    <property type="protein sequence ID" value="WMS86924.1"/>
    <property type="molecule type" value="Genomic_DNA"/>
</dbReference>